<protein>
    <submittedName>
        <fullName evidence="2">Uncharacterized protein</fullName>
    </submittedName>
</protein>
<dbReference type="Proteomes" id="UP000566819">
    <property type="component" value="Unassembled WGS sequence"/>
</dbReference>
<gene>
    <name evidence="2" type="ORF">G7Y89_g2077</name>
</gene>
<feature type="compositionally biased region" description="Polar residues" evidence="1">
    <location>
        <begin position="332"/>
        <end position="346"/>
    </location>
</feature>
<feature type="compositionally biased region" description="Acidic residues" evidence="1">
    <location>
        <begin position="41"/>
        <end position="50"/>
    </location>
</feature>
<sequence>MRSGQFGPRKEIIAHVLSLKAFNKYKGAGASRKKERMICEEGSEDEDDMDIRELSPESRNFMGPPPPSGTKRRPTKGQNIDGDKNTENVSVSPGSHIDMLNPKNDETPLKDFTRKWLDTPDAEVSSSADNRIFTFMHDNNCYNPEMQDTKIINFVASLRRGTELEDLEHRDIGIWYNKIESRVLKRINMLSLEVWKKHFISPVENGKYEKVKTFNECWKNKNSYWSKTQQSSPKEKNRGVFNDIYDDDSDPDLPSLEELFAPKAVLKLEEVQQKKNNEILEDGPARLPSRRKNCETTEEGENEEASRPIKRQKIRTNEEAVSESSRSSRSEQNPTINSPQISNKFPNDNDHAWNKRNGETLSSGASHGSPRGPTTPQATRLPRKTPKLGKPFTPTSPTPTVGTLMEDDTESHFRHLTPMTPQSCSSDINHQFFIPPSGSARRHEIFLTFPDKNLNYDIDNPISASKLRDSSLSDFLVLISEHSGIPSSSITCLTFTFVFASRFVGNVKDVVYKDASEQTWIDLKTKIKRLFRIVRSRDPREDSFEVLVDIGDTREVLCEEVDTGGV</sequence>
<feature type="region of interest" description="Disordered" evidence="1">
    <location>
        <begin position="25"/>
        <end position="104"/>
    </location>
</feature>
<name>A0A8H4RVV6_9HELO</name>
<feature type="compositionally biased region" description="Basic and acidic residues" evidence="1">
    <location>
        <begin position="347"/>
        <end position="358"/>
    </location>
</feature>
<dbReference type="OrthoDB" id="3540796at2759"/>
<accession>A0A8H4RVV6</accession>
<feature type="compositionally biased region" description="Low complexity" evidence="1">
    <location>
        <begin position="322"/>
        <end position="331"/>
    </location>
</feature>
<feature type="region of interest" description="Disordered" evidence="1">
    <location>
        <begin position="225"/>
        <end position="247"/>
    </location>
</feature>
<comment type="caution">
    <text evidence="2">The sequence shown here is derived from an EMBL/GenBank/DDBJ whole genome shotgun (WGS) entry which is preliminary data.</text>
</comment>
<feature type="region of interest" description="Disordered" evidence="1">
    <location>
        <begin position="276"/>
        <end position="403"/>
    </location>
</feature>
<evidence type="ECO:0000256" key="1">
    <source>
        <dbReference type="SAM" id="MobiDB-lite"/>
    </source>
</evidence>
<keyword evidence="3" id="KW-1185">Reference proteome</keyword>
<proteinExistence type="predicted"/>
<feature type="compositionally biased region" description="Polar residues" evidence="1">
    <location>
        <begin position="359"/>
        <end position="378"/>
    </location>
</feature>
<organism evidence="2 3">
    <name type="scientific">Cudoniella acicularis</name>
    <dbReference type="NCBI Taxonomy" id="354080"/>
    <lineage>
        <taxon>Eukaryota</taxon>
        <taxon>Fungi</taxon>
        <taxon>Dikarya</taxon>
        <taxon>Ascomycota</taxon>
        <taxon>Pezizomycotina</taxon>
        <taxon>Leotiomycetes</taxon>
        <taxon>Helotiales</taxon>
        <taxon>Tricladiaceae</taxon>
        <taxon>Cudoniella</taxon>
    </lineage>
</organism>
<evidence type="ECO:0000313" key="3">
    <source>
        <dbReference type="Proteomes" id="UP000566819"/>
    </source>
</evidence>
<dbReference type="EMBL" id="JAAMPI010000087">
    <property type="protein sequence ID" value="KAF4636025.1"/>
    <property type="molecule type" value="Genomic_DNA"/>
</dbReference>
<dbReference type="AlphaFoldDB" id="A0A8H4RVV6"/>
<evidence type="ECO:0000313" key="2">
    <source>
        <dbReference type="EMBL" id="KAF4636025.1"/>
    </source>
</evidence>
<reference evidence="2 3" key="1">
    <citation type="submission" date="2020-03" db="EMBL/GenBank/DDBJ databases">
        <title>Draft Genome Sequence of Cudoniella acicularis.</title>
        <authorList>
            <person name="Buettner E."/>
            <person name="Kellner H."/>
        </authorList>
    </citation>
    <scope>NUCLEOTIDE SEQUENCE [LARGE SCALE GENOMIC DNA]</scope>
    <source>
        <strain evidence="2 3">DSM 108380</strain>
    </source>
</reference>